<keyword evidence="8 9" id="KW-0030">Aminoacyl-tRNA synthetase</keyword>
<dbReference type="FunFam" id="3.40.50.800:FF:000002">
    <property type="entry name" value="Glycine--tRNA ligase"/>
    <property type="match status" value="1"/>
</dbReference>
<dbReference type="GO" id="GO:0005737">
    <property type="term" value="C:cytoplasm"/>
    <property type="evidence" value="ECO:0007669"/>
    <property type="project" value="UniProtKB-SubCell"/>
</dbReference>
<evidence type="ECO:0000256" key="2">
    <source>
        <dbReference type="ARBA" id="ARBA00008226"/>
    </source>
</evidence>
<feature type="binding site" evidence="9">
    <location>
        <begin position="455"/>
        <end position="458"/>
    </location>
    <ligand>
        <name>ATP</name>
        <dbReference type="ChEBI" id="CHEBI:30616"/>
    </ligand>
</feature>
<dbReference type="InterPro" id="IPR022960">
    <property type="entry name" value="Gly_tRNA_ligase_arc"/>
</dbReference>
<dbReference type="FunFam" id="3.30.40.230:FF:000005">
    <property type="entry name" value="Glycine--tRNA ligase"/>
    <property type="match status" value="1"/>
</dbReference>
<dbReference type="AlphaFoldDB" id="A0A833A1V9"/>
<dbReference type="Gene3D" id="3.30.720.200">
    <property type="match status" value="1"/>
</dbReference>
<feature type="binding site" evidence="9">
    <location>
        <begin position="206"/>
        <end position="211"/>
    </location>
    <ligand>
        <name>ATP</name>
        <dbReference type="ChEBI" id="CHEBI:30616"/>
    </ligand>
</feature>
<feature type="binding site" evidence="9">
    <location>
        <begin position="328"/>
        <end position="329"/>
    </location>
    <ligand>
        <name>ATP</name>
        <dbReference type="ChEBI" id="CHEBI:30616"/>
    </ligand>
</feature>
<dbReference type="NCBIfam" id="TIGR00389">
    <property type="entry name" value="glyS_dimeric"/>
    <property type="match status" value="1"/>
</dbReference>
<dbReference type="FunFam" id="3.30.720.200:FF:000001">
    <property type="entry name" value="Glycine--tRNA ligase 2"/>
    <property type="match status" value="1"/>
</dbReference>
<feature type="binding site" evidence="9">
    <location>
        <begin position="211"/>
        <end position="215"/>
    </location>
    <ligand>
        <name>substrate</name>
    </ligand>
</feature>
<organism evidence="11 12">
    <name type="scientific">Methanothermococcus okinawensis</name>
    <dbReference type="NCBI Taxonomy" id="155863"/>
    <lineage>
        <taxon>Archaea</taxon>
        <taxon>Methanobacteriati</taxon>
        <taxon>Methanobacteriota</taxon>
        <taxon>Methanomada group</taxon>
        <taxon>Methanococci</taxon>
        <taxon>Methanococcales</taxon>
        <taxon>Methanococcaceae</taxon>
        <taxon>Methanothermococcus</taxon>
    </lineage>
</organism>
<dbReference type="Pfam" id="PF03129">
    <property type="entry name" value="HGTP_anticodon"/>
    <property type="match status" value="1"/>
</dbReference>
<comment type="similarity">
    <text evidence="2 9">Belongs to the class-II aminoacyl-tRNA synthetase family.</text>
</comment>
<feature type="binding site" evidence="9">
    <location>
        <position position="164"/>
    </location>
    <ligand>
        <name>substrate</name>
    </ligand>
</feature>
<reference evidence="11" key="1">
    <citation type="journal article" date="2020" name="ISME J.">
        <title>Gammaproteobacteria mediating utilization of methyl-, sulfur- and petroleum organic compounds in deep ocean hydrothermal plumes.</title>
        <authorList>
            <person name="Zhou Z."/>
            <person name="Liu Y."/>
            <person name="Pan J."/>
            <person name="Cron B.R."/>
            <person name="Toner B.M."/>
            <person name="Anantharaman K."/>
            <person name="Breier J.A."/>
            <person name="Dick G.J."/>
            <person name="Li M."/>
        </authorList>
    </citation>
    <scope>NUCLEOTIDE SEQUENCE</scope>
    <source>
        <strain evidence="11">SZUA-1534</strain>
    </source>
</reference>
<feature type="binding site" evidence="9">
    <location>
        <position position="98"/>
    </location>
    <ligand>
        <name>substrate</name>
    </ligand>
</feature>
<dbReference type="PANTHER" id="PTHR10745">
    <property type="entry name" value="GLYCYL-TRNA SYNTHETASE/DNA POLYMERASE SUBUNIT GAMMA-2"/>
    <property type="match status" value="1"/>
</dbReference>
<dbReference type="EC" id="6.1.1.14" evidence="9"/>
<evidence type="ECO:0000256" key="4">
    <source>
        <dbReference type="ARBA" id="ARBA00022598"/>
    </source>
</evidence>
<sequence>MKRDKYEKVMDLAKRRGYLWSSFEIYGGIAGFVDYGPLGTMLKNNIINIWREYYVVREEFYEIDSPTITPYEVLKASGHVDNFTDPIVECKECLESFRADHLIEECTSLDTEGKSLRELEQMIREHDIRCPKCGGELGEVKRFNLMFVTSIGPGGKRRGYMRPETAQGIFIQFKRLAGFFRNKLPFGVVQIGRAYRNEISPRQGVIRLREFTQAEGEFFVHPREKTHRRFKEVEEEVVPLLPADRQMDNSIDPEEKVIEITIGEAVRRGIVRHEAIGYFIAITKRFLKDIGIDVKKLRFRQHLPDEMAHYAIDCWDAEIYTERFGWIECVGIADRTDYDLRAHMKHSGEDLRIFVEYEEPKEVETYEIELNYREVGRIFKGDLKLIEKKLKEMDNEEMEKLVREIEEKGRYILRVEADGEVKEFEILKDYLKIRKVVKKIRGEKILPHVIEPSYGIDRILYCLLEQAYREEEDRVYLDLKPKVAPIKVGVFPLVNRDRLPEIAMDIKERLRREGIIAQYDDRGAIGRRYMRMDEIGTPFCITVDGQTLEDGTVTVRDRNTREQERVKIEEIVDYIKSKLE</sequence>
<dbReference type="NCBIfam" id="NF003211">
    <property type="entry name" value="PRK04173.1"/>
    <property type="match status" value="1"/>
</dbReference>
<comment type="catalytic activity">
    <reaction evidence="9">
        <text>tRNA(Gly) + glycine + ATP = glycyl-tRNA(Gly) + AMP + diphosphate</text>
        <dbReference type="Rhea" id="RHEA:16013"/>
        <dbReference type="Rhea" id="RHEA-COMP:9664"/>
        <dbReference type="Rhea" id="RHEA-COMP:9683"/>
        <dbReference type="ChEBI" id="CHEBI:30616"/>
        <dbReference type="ChEBI" id="CHEBI:33019"/>
        <dbReference type="ChEBI" id="CHEBI:57305"/>
        <dbReference type="ChEBI" id="CHEBI:78442"/>
        <dbReference type="ChEBI" id="CHEBI:78522"/>
        <dbReference type="ChEBI" id="CHEBI:456215"/>
        <dbReference type="EC" id="6.1.1.14"/>
    </reaction>
</comment>
<dbReference type="InterPro" id="IPR036621">
    <property type="entry name" value="Anticodon-bd_dom_sf"/>
</dbReference>
<dbReference type="PROSITE" id="PS50862">
    <property type="entry name" value="AA_TRNA_LIGASE_II"/>
    <property type="match status" value="1"/>
</dbReference>
<dbReference type="SUPFAM" id="SSF55681">
    <property type="entry name" value="Class II aaRS and biotin synthetases"/>
    <property type="match status" value="1"/>
</dbReference>
<evidence type="ECO:0000256" key="1">
    <source>
        <dbReference type="ARBA" id="ARBA00004496"/>
    </source>
</evidence>
<dbReference type="InterPro" id="IPR006195">
    <property type="entry name" value="aa-tRNA-synth_II"/>
</dbReference>
<evidence type="ECO:0000313" key="11">
    <source>
        <dbReference type="EMBL" id="HIQ32764.1"/>
    </source>
</evidence>
<dbReference type="Proteomes" id="UP000623215">
    <property type="component" value="Unassembled WGS sequence"/>
</dbReference>
<dbReference type="Pfam" id="PF00587">
    <property type="entry name" value="tRNA-synt_2b"/>
    <property type="match status" value="1"/>
</dbReference>
<dbReference type="InterPro" id="IPR045864">
    <property type="entry name" value="aa-tRNA-synth_II/BPL/LPL"/>
</dbReference>
<dbReference type="Gene3D" id="3.40.50.800">
    <property type="entry name" value="Anticodon-binding domain"/>
    <property type="match status" value="1"/>
</dbReference>
<dbReference type="CDD" id="cd00774">
    <property type="entry name" value="GlyRS-like_core"/>
    <property type="match status" value="1"/>
</dbReference>
<dbReference type="Gene3D" id="3.30.40.230">
    <property type="match status" value="1"/>
</dbReference>
<keyword evidence="6 9" id="KW-0067">ATP-binding</keyword>
<keyword evidence="5 9" id="KW-0547">Nucleotide-binding</keyword>
<evidence type="ECO:0000256" key="5">
    <source>
        <dbReference type="ARBA" id="ARBA00022741"/>
    </source>
</evidence>
<dbReference type="InterPro" id="IPR033731">
    <property type="entry name" value="GlyRS-like_core"/>
</dbReference>
<gene>
    <name evidence="9 11" type="primary">glyS</name>
    <name evidence="11" type="ORF">EYH55_04725</name>
</gene>
<feature type="domain" description="Aminoacyl-transfer RNA synthetases class-II family profile" evidence="10">
    <location>
        <begin position="4"/>
        <end position="485"/>
    </location>
</feature>
<dbReference type="PANTHER" id="PTHR10745:SF0">
    <property type="entry name" value="GLYCINE--TRNA LIGASE"/>
    <property type="match status" value="1"/>
</dbReference>
<dbReference type="SUPFAM" id="SSF52954">
    <property type="entry name" value="Class II aaRS ABD-related"/>
    <property type="match status" value="1"/>
</dbReference>
<comment type="function">
    <text evidence="9">Catalyzes the attachment of glycine to tRNA(Gly).</text>
</comment>
<protein>
    <recommendedName>
        <fullName evidence="9">Glycine--tRNA ligase</fullName>
        <ecNumber evidence="9">6.1.1.14</ecNumber>
    </recommendedName>
    <alternativeName>
        <fullName evidence="9">Glycyl-tRNA synthetase</fullName>
        <shortName evidence="9">GlyRS</shortName>
    </alternativeName>
</protein>
<dbReference type="Gene3D" id="3.30.930.10">
    <property type="entry name" value="Bira Bifunctional Protein, Domain 2"/>
    <property type="match status" value="1"/>
</dbReference>
<keyword evidence="3 9" id="KW-0963">Cytoplasm</keyword>
<dbReference type="InterPro" id="IPR002314">
    <property type="entry name" value="aa-tRNA-synt_IIb"/>
</dbReference>
<dbReference type="EMBL" id="DQVW01000087">
    <property type="protein sequence ID" value="HIQ32764.1"/>
    <property type="molecule type" value="Genomic_DNA"/>
</dbReference>
<accession>A0A833A1V9</accession>
<comment type="subcellular location">
    <subcellularLocation>
        <location evidence="1 9">Cytoplasm</location>
    </subcellularLocation>
</comment>
<evidence type="ECO:0000256" key="7">
    <source>
        <dbReference type="ARBA" id="ARBA00022917"/>
    </source>
</evidence>
<keyword evidence="7 9" id="KW-0648">Protein biosynthesis</keyword>
<keyword evidence="4 9" id="KW-0436">Ligase</keyword>
<dbReference type="InterPro" id="IPR027031">
    <property type="entry name" value="Gly-tRNA_synthase/POLG2"/>
</dbReference>
<evidence type="ECO:0000256" key="8">
    <source>
        <dbReference type="ARBA" id="ARBA00023146"/>
    </source>
</evidence>
<evidence type="ECO:0000313" key="12">
    <source>
        <dbReference type="Proteomes" id="UP000623215"/>
    </source>
</evidence>
<dbReference type="GO" id="GO:0044281">
    <property type="term" value="P:small molecule metabolic process"/>
    <property type="evidence" value="ECO:0007669"/>
    <property type="project" value="UniProtKB-ARBA"/>
</dbReference>
<comment type="caution">
    <text evidence="11">The sequence shown here is derived from an EMBL/GenBank/DDBJ whole genome shotgun (WGS) entry which is preliminary data.</text>
</comment>
<name>A0A833A1V9_9EURY</name>
<dbReference type="HAMAP" id="MF_00253_A">
    <property type="entry name" value="Gly_tRNA_synth_A"/>
    <property type="match status" value="1"/>
</dbReference>
<proteinExistence type="inferred from homology"/>
<evidence type="ECO:0000256" key="3">
    <source>
        <dbReference type="ARBA" id="ARBA00022490"/>
    </source>
</evidence>
<evidence type="ECO:0000259" key="10">
    <source>
        <dbReference type="PROSITE" id="PS50862"/>
    </source>
</evidence>
<dbReference type="GO" id="GO:0006426">
    <property type="term" value="P:glycyl-tRNA aminoacylation"/>
    <property type="evidence" value="ECO:0007669"/>
    <property type="project" value="UniProtKB-UniRule"/>
</dbReference>
<evidence type="ECO:0000256" key="9">
    <source>
        <dbReference type="HAMAP-Rule" id="MF_00253"/>
    </source>
</evidence>
<dbReference type="GO" id="GO:0004820">
    <property type="term" value="F:glycine-tRNA ligase activity"/>
    <property type="evidence" value="ECO:0007669"/>
    <property type="project" value="UniProtKB-UniRule"/>
</dbReference>
<dbReference type="InterPro" id="IPR004154">
    <property type="entry name" value="Anticodon-bd"/>
</dbReference>
<feature type="binding site" evidence="9">
    <location>
        <begin position="196"/>
        <end position="198"/>
    </location>
    <ligand>
        <name>ATP</name>
        <dbReference type="ChEBI" id="CHEBI:30616"/>
    </ligand>
</feature>
<dbReference type="InterPro" id="IPR002315">
    <property type="entry name" value="tRNA-synt_gly"/>
</dbReference>
<evidence type="ECO:0000256" key="6">
    <source>
        <dbReference type="ARBA" id="ARBA00022840"/>
    </source>
</evidence>
<feature type="binding site" evidence="9">
    <location>
        <begin position="451"/>
        <end position="455"/>
    </location>
    <ligand>
        <name>substrate</name>
    </ligand>
</feature>
<dbReference type="PRINTS" id="PR01043">
    <property type="entry name" value="TRNASYNTHGLY"/>
</dbReference>
<dbReference type="CDD" id="cd00858">
    <property type="entry name" value="GlyRS_anticodon"/>
    <property type="match status" value="1"/>
</dbReference>
<dbReference type="GO" id="GO:0005524">
    <property type="term" value="F:ATP binding"/>
    <property type="evidence" value="ECO:0007669"/>
    <property type="project" value="UniProtKB-UniRule"/>
</dbReference>